<keyword evidence="2" id="KW-1185">Reference proteome</keyword>
<name>A0AA40KXJ3_9HYME</name>
<dbReference type="EMBL" id="JAHYIQ010000001">
    <property type="protein sequence ID" value="KAK1136655.1"/>
    <property type="molecule type" value="Genomic_DNA"/>
</dbReference>
<proteinExistence type="predicted"/>
<dbReference type="Pfam" id="PF11957">
    <property type="entry name" value="efThoc1"/>
    <property type="match status" value="1"/>
</dbReference>
<accession>A0AA40KXJ3</accession>
<reference evidence="1" key="1">
    <citation type="submission" date="2021-10" db="EMBL/GenBank/DDBJ databases">
        <title>Melipona bicolor Genome sequencing and assembly.</title>
        <authorList>
            <person name="Araujo N.S."/>
            <person name="Arias M.C."/>
        </authorList>
    </citation>
    <scope>NUCLEOTIDE SEQUENCE</scope>
    <source>
        <strain evidence="1">USP_2M_L1-L4_2017</strain>
        <tissue evidence="1">Whole body</tissue>
    </source>
</reference>
<protein>
    <submittedName>
        <fullName evidence="1">Uncharacterized protein</fullName>
    </submittedName>
</protein>
<comment type="caution">
    <text evidence="1">The sequence shown here is derived from an EMBL/GenBank/DDBJ whole genome shotgun (WGS) entry which is preliminary data.</text>
</comment>
<sequence>MQLDPNVMVEDEYKEVNDGNFGWRALRLLARCSLHFLFAEIILLLPEYLETTIKKISKNRPIQSDIKLETEETPEVNDQEFNKDVMKQESEVENTDTKGRKLTKVTPGGEIIRNSEKRLVFLKAFILH</sequence>
<dbReference type="AlphaFoldDB" id="A0AA40KXJ3"/>
<evidence type="ECO:0000313" key="2">
    <source>
        <dbReference type="Proteomes" id="UP001177670"/>
    </source>
</evidence>
<dbReference type="Proteomes" id="UP001177670">
    <property type="component" value="Unassembled WGS sequence"/>
</dbReference>
<dbReference type="InterPro" id="IPR021861">
    <property type="entry name" value="THO_THOC1"/>
</dbReference>
<evidence type="ECO:0000313" key="1">
    <source>
        <dbReference type="EMBL" id="KAK1136655.1"/>
    </source>
</evidence>
<gene>
    <name evidence="1" type="ORF">K0M31_001199</name>
</gene>
<organism evidence="1 2">
    <name type="scientific">Melipona bicolor</name>
    <dbReference type="NCBI Taxonomy" id="60889"/>
    <lineage>
        <taxon>Eukaryota</taxon>
        <taxon>Metazoa</taxon>
        <taxon>Ecdysozoa</taxon>
        <taxon>Arthropoda</taxon>
        <taxon>Hexapoda</taxon>
        <taxon>Insecta</taxon>
        <taxon>Pterygota</taxon>
        <taxon>Neoptera</taxon>
        <taxon>Endopterygota</taxon>
        <taxon>Hymenoptera</taxon>
        <taxon>Apocrita</taxon>
        <taxon>Aculeata</taxon>
        <taxon>Apoidea</taxon>
        <taxon>Anthophila</taxon>
        <taxon>Apidae</taxon>
        <taxon>Melipona</taxon>
    </lineage>
</organism>